<organism evidence="6 7">
    <name type="scientific">Varunaivibrio sulfuroxidans</name>
    <dbReference type="NCBI Taxonomy" id="1773489"/>
    <lineage>
        <taxon>Bacteria</taxon>
        <taxon>Pseudomonadati</taxon>
        <taxon>Pseudomonadota</taxon>
        <taxon>Alphaproteobacteria</taxon>
        <taxon>Rhodospirillales</taxon>
        <taxon>Magnetovibrionaceae</taxon>
        <taxon>Varunaivibrio</taxon>
    </lineage>
</organism>
<name>A0A4R3JCJ4_9PROT</name>
<feature type="transmembrane region" description="Helical" evidence="5">
    <location>
        <begin position="190"/>
        <end position="213"/>
    </location>
</feature>
<comment type="caution">
    <text evidence="6">The sequence shown here is derived from an EMBL/GenBank/DDBJ whole genome shotgun (WGS) entry which is preliminary data.</text>
</comment>
<dbReference type="AlphaFoldDB" id="A0A4R3JCJ4"/>
<keyword evidence="5" id="KW-1003">Cell membrane</keyword>
<feature type="transmembrane region" description="Helical" evidence="5">
    <location>
        <begin position="57"/>
        <end position="79"/>
    </location>
</feature>
<keyword evidence="7" id="KW-1185">Reference proteome</keyword>
<feature type="transmembrane region" description="Helical" evidence="5">
    <location>
        <begin position="256"/>
        <end position="274"/>
    </location>
</feature>
<evidence type="ECO:0000256" key="4">
    <source>
        <dbReference type="ARBA" id="ARBA00023136"/>
    </source>
</evidence>
<dbReference type="PANTHER" id="PTHR43483">
    <property type="entry name" value="MEMBRANE TRANSPORTER PROTEIN HI_0806-RELATED"/>
    <property type="match status" value="1"/>
</dbReference>
<dbReference type="Pfam" id="PF01925">
    <property type="entry name" value="TauE"/>
    <property type="match status" value="1"/>
</dbReference>
<evidence type="ECO:0000256" key="2">
    <source>
        <dbReference type="ARBA" id="ARBA00022692"/>
    </source>
</evidence>
<keyword evidence="4 5" id="KW-0472">Membrane</keyword>
<dbReference type="InterPro" id="IPR002781">
    <property type="entry name" value="TM_pro_TauE-like"/>
</dbReference>
<dbReference type="Proteomes" id="UP000295304">
    <property type="component" value="Unassembled WGS sequence"/>
</dbReference>
<comment type="subcellular location">
    <subcellularLocation>
        <location evidence="5">Cell membrane</location>
        <topology evidence="5">Multi-pass membrane protein</topology>
    </subcellularLocation>
    <subcellularLocation>
        <location evidence="1">Membrane</location>
        <topology evidence="1">Multi-pass membrane protein</topology>
    </subcellularLocation>
</comment>
<sequence length="278" mass="28699">MINTMMADPTFMLSFALGLLATGGIAGVLAGLLGVGGGIVIVPVLFNLFPYLGIDEAVRMHLAVGTSLATIIPTSIMSMRAHYRRGGVDMALLKSWGVAIAVGVVVGAIVGGVAKGSVLTGVFAVVAILVSLNMAFRKEGMHIAERLPGGIVRHFIGFIIGGFSVMMGIGGGTLTVPILSAFSYPIRRAVGTASAIGLIVSIPGTIGFILGGLGASDLPPFSIGYANLIGFALIVPATMVTAPLGAKIAHNIHPLWLRRAFALFLFLTSLRMFASLVR</sequence>
<evidence type="ECO:0000256" key="1">
    <source>
        <dbReference type="ARBA" id="ARBA00004141"/>
    </source>
</evidence>
<dbReference type="RefSeq" id="WP_243644726.1">
    <property type="nucleotide sequence ID" value="NZ_CP119676.1"/>
</dbReference>
<feature type="transmembrane region" description="Helical" evidence="5">
    <location>
        <begin position="116"/>
        <end position="136"/>
    </location>
</feature>
<keyword evidence="2 5" id="KW-0812">Transmembrane</keyword>
<gene>
    <name evidence="6" type="ORF">EDD55_1038</name>
</gene>
<evidence type="ECO:0000256" key="5">
    <source>
        <dbReference type="RuleBase" id="RU363041"/>
    </source>
</evidence>
<evidence type="ECO:0000313" key="6">
    <source>
        <dbReference type="EMBL" id="TCS63387.1"/>
    </source>
</evidence>
<feature type="transmembrane region" description="Helical" evidence="5">
    <location>
        <begin position="225"/>
        <end position="244"/>
    </location>
</feature>
<accession>A0A4R3JCJ4</accession>
<feature type="transmembrane region" description="Helical" evidence="5">
    <location>
        <begin position="156"/>
        <end position="184"/>
    </location>
</feature>
<protein>
    <recommendedName>
        <fullName evidence="5">Probable membrane transporter protein</fullName>
    </recommendedName>
</protein>
<keyword evidence="3 5" id="KW-1133">Transmembrane helix</keyword>
<dbReference type="PANTHER" id="PTHR43483:SF3">
    <property type="entry name" value="MEMBRANE TRANSPORTER PROTEIN HI_0806-RELATED"/>
    <property type="match status" value="1"/>
</dbReference>
<dbReference type="EMBL" id="SLZW01000003">
    <property type="protein sequence ID" value="TCS63387.1"/>
    <property type="molecule type" value="Genomic_DNA"/>
</dbReference>
<dbReference type="GO" id="GO:0005886">
    <property type="term" value="C:plasma membrane"/>
    <property type="evidence" value="ECO:0007669"/>
    <property type="project" value="UniProtKB-SubCell"/>
</dbReference>
<feature type="transmembrane region" description="Helical" evidence="5">
    <location>
        <begin position="91"/>
        <end position="110"/>
    </location>
</feature>
<evidence type="ECO:0000313" key="7">
    <source>
        <dbReference type="Proteomes" id="UP000295304"/>
    </source>
</evidence>
<reference evidence="6 7" key="1">
    <citation type="submission" date="2019-03" db="EMBL/GenBank/DDBJ databases">
        <title>Genomic Encyclopedia of Type Strains, Phase IV (KMG-IV): sequencing the most valuable type-strain genomes for metagenomic binning, comparative biology and taxonomic classification.</title>
        <authorList>
            <person name="Goeker M."/>
        </authorList>
    </citation>
    <scope>NUCLEOTIDE SEQUENCE [LARGE SCALE GENOMIC DNA]</scope>
    <source>
        <strain evidence="6 7">DSM 101688</strain>
    </source>
</reference>
<feature type="transmembrane region" description="Helical" evidence="5">
    <location>
        <begin position="12"/>
        <end position="45"/>
    </location>
</feature>
<proteinExistence type="inferred from homology"/>
<evidence type="ECO:0000256" key="3">
    <source>
        <dbReference type="ARBA" id="ARBA00022989"/>
    </source>
</evidence>
<comment type="similarity">
    <text evidence="5">Belongs to the 4-toluene sulfonate uptake permease (TSUP) (TC 2.A.102) family.</text>
</comment>